<evidence type="ECO:0000259" key="24">
    <source>
        <dbReference type="Pfam" id="PF06512"/>
    </source>
</evidence>
<protein>
    <recommendedName>
        <fullName evidence="20">Sodium channel protein</fullName>
    </recommendedName>
</protein>
<sequence length="1837" mass="209655">MSTPNISTSHHGNTETATQKTTQFLIVLNQTAAANQIPSYWTSYEAGLKGVPGFGAPIKSSVCTFFSYSLPEVVVGDVEEQLVLRDVRMSPLLPPVGAEVFRRFTPTSLEEIQRQHEFEEKERHRRKEKNIEIGEEDLPKPASDLEAGKPLPFIYGDPPPELLNTPLEELDPFYQSHKTFIVITKGNIIYSLFIMVTILTNCVFMTMSDPPAWSKTVEYVFTAIYTFEATIKVLSRGFCVGDFTFLRDPWNWLDFMVISMAYLTEFVDLGNVSALRTFRVLRALKTITVIPGLKTIVGALIQSVKKLGDVMILTVFCLSVFALIGLQLFMGNLRQKCVLIPPQLRNHTTEVNPSTGYYGNSTYSNDTGGNDFDFHEYINNPENYYILPGQLDALLCGNSSDTGVCPEGYVCLKAGRNPNYGYTSYDSFGWAFLALFRLMTQDFWENLFQLTLRAAGKTYMIFFVVVIFLGSFYLINLILAVVAMAYAEQNEATIAEAKQKEEEYAQILEALKKRNEEAACRAALSQKQEAMNSSAEVQEQEHSAMDDFEEDQRPCPPCWYAFATIFLKWDCCDCWRWLKNWLYTIVMDPFVDLGITICIVLNTVFMAMEHYPMTEEFEELLSVGNLVFTGIFTAEMVLKLLAMDPYHYFQVGWNIFDSIIVTMSLVELGLANVQGLSVLRSFRLMRVFKLAKSWPTLNMLIKIIGNSVGALGNLTLVLAIIVFIFAVVGMQLFGKNYKDCVCRIAEDCVLPRWHMNDFFHAFLIIFRVLCGEWIETMWDCMEVSGQAMCLIIFMMVLVIGNLVVLNLFLALLLSSFSGDNLAAPEEEGENNLQIAINRINGAVAWIKSWFLEHIWTLMVKKNPVGQGPTAVDIEEIDKTTKEMLALSFVTPEKPASKVNILSSNQNNLASHYHNITFLRVPIAEAESDFETPENEDEEEDEDDEVEEKNNHCLSEESSVCSTIQKVPEVQENTDDEDHEANTPEDCCTDKCYHRCPFLNIDTSQGRGKDWFNFRRACFSIVEHNYFETFIIFMILLSSGALAFEDIYMEQRRVVKTVLEYADQVFTYVFVVEMVLKWVAYGFKTYFTNAWCWLDFLIVDVSLVSLTANILGYSELGAIKSLRTLRALRPLRALSRFEGMRVVVNALVGAIPSIFNVLLVCLIFWLIFSIMGVNLFAGKFYYCYNETSEEMFDPDEVNNKTQCLSLIEENFTEVRWKNIKVNYDNVGMGYLSLLQVATFKGWMDIMYAAVDSREVEAQPKYEDNLYMYLYFVCFIIFGSFFTLNLFIGVIIDNFNQQKAKISNFVLCVLYLGGTDIFMTEEQKKYYNAMKKLGSKKPQKPVPRPENKFQGLVFDLVTQQFFDIFIMVLICLNMVTMMVETDEQSTEKETILYWVNLVFIIIFTTECSLKIIALRQHYFAVGWNIFDFVVVILSIVGLLLADIIEKYFVSPTLFRVIRLARIGRILRLIRGAKGIRTLLFALMMSLPALFNIGLLLFLIMFIFSIFGMSNFAYVKKEAMIDDMFNFENFGNSMICLFMITTSAGWDGLLSPIMNSPPDCDPDIENPGSAVRGNCGSSAVGMVFFTSYIIMSFLVVVNMYIAIILENFNVATEESSDPLCEDDFEMFYETWEKFDPDASQFIKYSQLSEFCDTLQDPLRIPKPNTIKLIHMDLPLVPGDKIHCLDILLALTAQVLGDSGAMDTLKASMEEKFMANNPSKVSYEPISSTLRRKQEEVAATVIQRAYRKHLLQRTVKLASYKYREKKEGWRDEERPPETEGFLYKRISQLYGDGKDEKPSVPHKERPPPARVELQSEFLLHTAPPNNALDFLQEEKLRESIV</sequence>
<keyword evidence="27" id="KW-1185">Reference proteome</keyword>
<evidence type="ECO:0000256" key="22">
    <source>
        <dbReference type="SAM" id="MobiDB-lite"/>
    </source>
</evidence>
<dbReference type="FunFam" id="1.20.120.350:FF:000002">
    <property type="entry name" value="Sodium channel protein"/>
    <property type="match status" value="1"/>
</dbReference>
<feature type="transmembrane region" description="Helical" evidence="20">
    <location>
        <begin position="790"/>
        <end position="813"/>
    </location>
</feature>
<dbReference type="InterPro" id="IPR027359">
    <property type="entry name" value="Volt_channel_dom_sf"/>
</dbReference>
<comment type="similarity">
    <text evidence="17">Belongs to the sodium channel (TC 1.A.1.10) family. Nav1.4/SCN4A subfamily.</text>
</comment>
<feature type="transmembrane region" description="Helical" evidence="20">
    <location>
        <begin position="1267"/>
        <end position="1288"/>
    </location>
</feature>
<dbReference type="Pfam" id="PF06512">
    <property type="entry name" value="Na_trans_assoc"/>
    <property type="match status" value="1"/>
</dbReference>
<feature type="compositionally biased region" description="Basic and acidic residues" evidence="22">
    <location>
        <begin position="1788"/>
        <end position="1803"/>
    </location>
</feature>
<dbReference type="FunFam" id="1.20.120.350:FF:000005">
    <property type="entry name" value="Sodium channel protein"/>
    <property type="match status" value="1"/>
</dbReference>
<keyword evidence="13" id="KW-0325">Glycoprotein</keyword>
<dbReference type="InterPro" id="IPR010526">
    <property type="entry name" value="Na_trans_assoc_dom"/>
</dbReference>
<keyword evidence="9 20" id="KW-0915">Sodium</keyword>
<evidence type="ECO:0000256" key="1">
    <source>
        <dbReference type="ARBA" id="ARBA00004651"/>
    </source>
</evidence>
<comment type="caution">
    <text evidence="20">Lacks conserved residue(s) required for the propagation of feature annotation.</text>
</comment>
<evidence type="ECO:0000256" key="8">
    <source>
        <dbReference type="ARBA" id="ARBA00022989"/>
    </source>
</evidence>
<feature type="transmembrane region" description="Helical" evidence="20">
    <location>
        <begin position="1389"/>
        <end position="1411"/>
    </location>
</feature>
<evidence type="ECO:0000256" key="20">
    <source>
        <dbReference type="RuleBase" id="RU361132"/>
    </source>
</evidence>
<evidence type="ECO:0000256" key="3">
    <source>
        <dbReference type="ARBA" id="ARBA00022461"/>
    </source>
</evidence>
<dbReference type="Gene3D" id="1.20.5.1190">
    <property type="entry name" value="iswi atpase"/>
    <property type="match status" value="1"/>
</dbReference>
<dbReference type="SUPFAM" id="SSF81324">
    <property type="entry name" value="Voltage-gated potassium channels"/>
    <property type="match status" value="4"/>
</dbReference>
<dbReference type="FunFam" id="1.20.120.350:FF:000003">
    <property type="entry name" value="Voltage-dependent sodium channel"/>
    <property type="match status" value="1"/>
</dbReference>
<dbReference type="Gene3D" id="1.10.287.70">
    <property type="match status" value="4"/>
</dbReference>
<keyword evidence="11 20" id="KW-0472">Membrane</keyword>
<keyword evidence="4" id="KW-1003">Cell membrane</keyword>
<feature type="transmembrane region" description="Helical" evidence="20">
    <location>
        <begin position="1490"/>
        <end position="1512"/>
    </location>
</feature>
<feature type="transmembrane region" description="Helical" evidence="20">
    <location>
        <begin position="310"/>
        <end position="330"/>
    </location>
</feature>
<evidence type="ECO:0000256" key="21">
    <source>
        <dbReference type="SAM" id="Coils"/>
    </source>
</evidence>
<evidence type="ECO:0000256" key="16">
    <source>
        <dbReference type="ARBA" id="ARBA00036239"/>
    </source>
</evidence>
<dbReference type="PANTHER" id="PTHR10037">
    <property type="entry name" value="VOLTAGE-GATED CATION CHANNEL CALCIUM AND SODIUM"/>
    <property type="match status" value="1"/>
</dbReference>
<accession>A0AA88SC23</accession>
<feature type="region of interest" description="Disordered" evidence="22">
    <location>
        <begin position="117"/>
        <end position="143"/>
    </location>
</feature>
<dbReference type="CDD" id="cd13433">
    <property type="entry name" value="Na_channel_gate"/>
    <property type="match status" value="1"/>
</dbReference>
<feature type="domain" description="Ion transport" evidence="23">
    <location>
        <begin position="1358"/>
        <end position="1612"/>
    </location>
</feature>
<feature type="transmembrane region" description="Helical" evidence="20">
    <location>
        <begin position="1064"/>
        <end position="1082"/>
    </location>
</feature>
<keyword evidence="2 20" id="KW-0813">Transport</keyword>
<evidence type="ECO:0000313" key="27">
    <source>
        <dbReference type="Proteomes" id="UP001187415"/>
    </source>
</evidence>
<keyword evidence="5 20" id="KW-0812">Transmembrane</keyword>
<feature type="transmembrane region" description="Helical" evidence="20">
    <location>
        <begin position="658"/>
        <end position="679"/>
    </location>
</feature>
<comment type="subunit">
    <text evidence="19">Voltage-gated sodium (Nav) channels consist of an ion-conducting alpha subunit which is functional on its own associated with regulatory beta subunits.</text>
</comment>
<feature type="transmembrane region" description="Helical" evidence="20">
    <location>
        <begin position="700"/>
        <end position="728"/>
    </location>
</feature>
<feature type="domain" description="Ion transport" evidence="23">
    <location>
        <begin position="189"/>
        <end position="492"/>
    </location>
</feature>
<feature type="transmembrane region" description="Helical" evidence="20">
    <location>
        <begin position="283"/>
        <end position="304"/>
    </location>
</feature>
<dbReference type="Pfam" id="PF00520">
    <property type="entry name" value="Ion_trans"/>
    <property type="match status" value="4"/>
</dbReference>
<dbReference type="GO" id="GO:0019228">
    <property type="term" value="P:neuronal action potential"/>
    <property type="evidence" value="ECO:0007669"/>
    <property type="project" value="TreeGrafter"/>
</dbReference>
<evidence type="ECO:0000256" key="6">
    <source>
        <dbReference type="ARBA" id="ARBA00022737"/>
    </source>
</evidence>
<feature type="transmembrane region" description="Helical" evidence="20">
    <location>
        <begin position="1359"/>
        <end position="1377"/>
    </location>
</feature>
<evidence type="ECO:0000256" key="10">
    <source>
        <dbReference type="ARBA" id="ARBA00023065"/>
    </source>
</evidence>
<feature type="transmembrane region" description="Helical" evidence="20">
    <location>
        <begin position="459"/>
        <end position="486"/>
    </location>
</feature>
<feature type="compositionally biased region" description="Acidic residues" evidence="22">
    <location>
        <begin position="927"/>
        <end position="946"/>
    </location>
</feature>
<dbReference type="FunFam" id="1.10.287.70:FF:000049">
    <property type="entry name" value="Voltage-dependent sodium channel 2"/>
    <property type="match status" value="1"/>
</dbReference>
<keyword evidence="10 20" id="KW-0406">Ion transport</keyword>
<dbReference type="InterPro" id="IPR043203">
    <property type="entry name" value="VGCC_Ca_Na"/>
</dbReference>
<comment type="subcellular location">
    <subcellularLocation>
        <location evidence="1 20">Cell membrane</location>
        <topology evidence="1 20">Multi-pass membrane protein</topology>
    </subcellularLocation>
</comment>
<dbReference type="InterPro" id="IPR005821">
    <property type="entry name" value="Ion_trans_dom"/>
</dbReference>
<dbReference type="GO" id="GO:0001518">
    <property type="term" value="C:voltage-gated sodium channel complex"/>
    <property type="evidence" value="ECO:0007669"/>
    <property type="project" value="UniProtKB-UniRule"/>
</dbReference>
<feature type="region of interest" description="Disordered" evidence="22">
    <location>
        <begin position="927"/>
        <end position="958"/>
    </location>
</feature>
<feature type="transmembrane region" description="Helical" evidence="20">
    <location>
        <begin position="1025"/>
        <end position="1043"/>
    </location>
</feature>
<keyword evidence="12" id="KW-1015">Disulfide bond</keyword>
<reference evidence="26" key="1">
    <citation type="submission" date="2023-07" db="EMBL/GenBank/DDBJ databases">
        <title>Chromosome-level Genome Assembly of Striped Snakehead (Channa striata).</title>
        <authorList>
            <person name="Liu H."/>
        </authorList>
    </citation>
    <scope>NUCLEOTIDE SEQUENCE</scope>
    <source>
        <strain evidence="26">Gz</strain>
        <tissue evidence="26">Muscle</tissue>
    </source>
</reference>
<feature type="domain" description="Ion transport" evidence="23">
    <location>
        <begin position="589"/>
        <end position="818"/>
    </location>
</feature>
<evidence type="ECO:0000256" key="5">
    <source>
        <dbReference type="ARBA" id="ARBA00022692"/>
    </source>
</evidence>
<feature type="coiled-coil region" evidence="21">
    <location>
        <begin position="483"/>
        <end position="528"/>
    </location>
</feature>
<keyword evidence="3 20" id="KW-0894">Sodium channel</keyword>
<evidence type="ECO:0000256" key="13">
    <source>
        <dbReference type="ARBA" id="ARBA00023180"/>
    </source>
</evidence>
<feature type="domain" description="Sodium ion transport-associated" evidence="24">
    <location>
        <begin position="830"/>
        <end position="1018"/>
    </location>
</feature>
<dbReference type="EMBL" id="JAUPFM010000013">
    <property type="protein sequence ID" value="KAK2833974.1"/>
    <property type="molecule type" value="Genomic_DNA"/>
</dbReference>
<feature type="transmembrane region" description="Helical" evidence="20">
    <location>
        <begin position="590"/>
        <end position="608"/>
    </location>
</feature>
<evidence type="ECO:0000256" key="2">
    <source>
        <dbReference type="ARBA" id="ARBA00022448"/>
    </source>
</evidence>
<dbReference type="FunFam" id="1.20.5.1190:FF:000001">
    <property type="entry name" value="Sodium channel protein"/>
    <property type="match status" value="1"/>
</dbReference>
<evidence type="ECO:0000256" key="17">
    <source>
        <dbReference type="ARBA" id="ARBA00038083"/>
    </source>
</evidence>
<dbReference type="GO" id="GO:0086010">
    <property type="term" value="P:membrane depolarization during action potential"/>
    <property type="evidence" value="ECO:0007669"/>
    <property type="project" value="TreeGrafter"/>
</dbReference>
<dbReference type="Proteomes" id="UP001187415">
    <property type="component" value="Unassembled WGS sequence"/>
</dbReference>
<feature type="transmembrane region" description="Helical" evidence="20">
    <location>
        <begin position="1423"/>
        <end position="1442"/>
    </location>
</feature>
<evidence type="ECO:0000256" key="19">
    <source>
        <dbReference type="ARBA" id="ARBA00064899"/>
    </source>
</evidence>
<dbReference type="Pfam" id="PF24609">
    <property type="entry name" value="IQ_SCN5A_C"/>
    <property type="match status" value="1"/>
</dbReference>
<name>A0AA88SC23_CHASR</name>
<keyword evidence="7 20" id="KW-0851">Voltage-gated channel</keyword>
<evidence type="ECO:0000259" key="25">
    <source>
        <dbReference type="Pfam" id="PF24609"/>
    </source>
</evidence>
<dbReference type="PROSITE" id="PS50096">
    <property type="entry name" value="IQ"/>
    <property type="match status" value="1"/>
</dbReference>
<dbReference type="PRINTS" id="PR00170">
    <property type="entry name" value="NACHANNEL"/>
</dbReference>
<dbReference type="FunFam" id="1.10.287.70:FF:000001">
    <property type="entry name" value="Sodium channel protein"/>
    <property type="match status" value="1"/>
</dbReference>
<dbReference type="InterPro" id="IPR001696">
    <property type="entry name" value="Na_channel_asu"/>
</dbReference>
<dbReference type="FunFam" id="1.20.120.350:FF:000004">
    <property type="entry name" value="Sodium channel protein"/>
    <property type="match status" value="1"/>
</dbReference>
<keyword evidence="8 20" id="KW-1133">Transmembrane helix</keyword>
<feature type="transmembrane region" description="Helical" evidence="20">
    <location>
        <begin position="620"/>
        <end position="638"/>
    </location>
</feature>
<dbReference type="InterPro" id="IPR058542">
    <property type="entry name" value="IQ_SCN5A_C"/>
</dbReference>
<organism evidence="26 27">
    <name type="scientific">Channa striata</name>
    <name type="common">Snakehead murrel</name>
    <name type="synonym">Ophicephalus striatus</name>
    <dbReference type="NCBI Taxonomy" id="64152"/>
    <lineage>
        <taxon>Eukaryota</taxon>
        <taxon>Metazoa</taxon>
        <taxon>Chordata</taxon>
        <taxon>Craniata</taxon>
        <taxon>Vertebrata</taxon>
        <taxon>Euteleostomi</taxon>
        <taxon>Actinopterygii</taxon>
        <taxon>Neopterygii</taxon>
        <taxon>Teleostei</taxon>
        <taxon>Neoteleostei</taxon>
        <taxon>Acanthomorphata</taxon>
        <taxon>Anabantaria</taxon>
        <taxon>Anabantiformes</taxon>
        <taxon>Channoidei</taxon>
        <taxon>Channidae</taxon>
        <taxon>Channa</taxon>
    </lineage>
</organism>
<feature type="transmembrane region" description="Helical" evidence="20">
    <location>
        <begin position="1579"/>
        <end position="1602"/>
    </location>
</feature>
<evidence type="ECO:0000256" key="9">
    <source>
        <dbReference type="ARBA" id="ARBA00023053"/>
    </source>
</evidence>
<evidence type="ECO:0000256" key="4">
    <source>
        <dbReference type="ARBA" id="ARBA00022475"/>
    </source>
</evidence>
<evidence type="ECO:0000256" key="14">
    <source>
        <dbReference type="ARBA" id="ARBA00023201"/>
    </source>
</evidence>
<keyword evidence="6" id="KW-0677">Repeat</keyword>
<evidence type="ECO:0000256" key="18">
    <source>
        <dbReference type="ARBA" id="ARBA00055248"/>
    </source>
</evidence>
<dbReference type="Gene3D" id="1.20.120.350">
    <property type="entry name" value="Voltage-gated potassium channels. Chain C"/>
    <property type="match status" value="4"/>
</dbReference>
<feature type="region of interest" description="Disordered" evidence="22">
    <location>
        <begin position="1787"/>
        <end position="1806"/>
    </location>
</feature>
<evidence type="ECO:0000256" key="7">
    <source>
        <dbReference type="ARBA" id="ARBA00022882"/>
    </source>
</evidence>
<feature type="transmembrane region" description="Helical" evidence="20">
    <location>
        <begin position="252"/>
        <end position="271"/>
    </location>
</feature>
<comment type="catalytic activity">
    <reaction evidence="16">
        <text>Na(+)(in) = Na(+)(out)</text>
        <dbReference type="Rhea" id="RHEA:34963"/>
        <dbReference type="ChEBI" id="CHEBI:29101"/>
    </reaction>
</comment>
<keyword evidence="21" id="KW-0175">Coiled coil</keyword>
<feature type="transmembrane region" description="Helical" evidence="20">
    <location>
        <begin position="188"/>
        <end position="207"/>
    </location>
</feature>
<feature type="domain" description="SCN5A-like C-terminal IQ motif" evidence="25">
    <location>
        <begin position="1724"/>
        <end position="1755"/>
    </location>
</feature>
<keyword evidence="14 20" id="KW-0739">Sodium transport</keyword>
<evidence type="ECO:0000256" key="11">
    <source>
        <dbReference type="ARBA" id="ARBA00023136"/>
    </source>
</evidence>
<comment type="function">
    <text evidence="18">Pore-forming subunit of a voltage-gated sodium (Nav) channel that directly mediates the depolarizing phase of action potentials in excitable membranes. Navs, also called VGSCs (voltage-gated sodium channels) or VDSCs (voltage-dependent sodium channels), operate by switching between closed and open conformations depending on the voltage difference across the membrane. In the open conformation they allow Na(+) ions to selectively pass through the pore, along their electrochemical gradient. The influx of Na+ ions provokes membrane depolarization, initiating the propagation of electrical signals throughout cells and tissues.</text>
</comment>
<dbReference type="InterPro" id="IPR044564">
    <property type="entry name" value="Na_chnl_inactivation_gate"/>
</dbReference>
<gene>
    <name evidence="26" type="ORF">Q5P01_017863</name>
</gene>
<dbReference type="PANTHER" id="PTHR10037:SF223">
    <property type="entry name" value="SODIUM CHANNEL PROTEIN TYPE 4 SUBUNIT ALPHA"/>
    <property type="match status" value="1"/>
</dbReference>
<evidence type="ECO:0000256" key="15">
    <source>
        <dbReference type="ARBA" id="ARBA00023303"/>
    </source>
</evidence>
<evidence type="ECO:0000259" key="23">
    <source>
        <dbReference type="Pfam" id="PF00520"/>
    </source>
</evidence>
<dbReference type="GO" id="GO:0005248">
    <property type="term" value="F:voltage-gated sodium channel activity"/>
    <property type="evidence" value="ECO:0007669"/>
    <property type="project" value="InterPro"/>
</dbReference>
<proteinExistence type="inferred from homology"/>
<dbReference type="FunFam" id="1.10.238.10:FF:000002">
    <property type="entry name" value="Sodium channel protein"/>
    <property type="match status" value="1"/>
</dbReference>
<evidence type="ECO:0000313" key="26">
    <source>
        <dbReference type="EMBL" id="KAK2833974.1"/>
    </source>
</evidence>
<feature type="domain" description="Ion transport" evidence="23">
    <location>
        <begin position="1023"/>
        <end position="1298"/>
    </location>
</feature>
<dbReference type="Gene3D" id="1.10.238.10">
    <property type="entry name" value="EF-hand"/>
    <property type="match status" value="1"/>
</dbReference>
<feature type="transmembrane region" description="Helical" evidence="20">
    <location>
        <begin position="1141"/>
        <end position="1167"/>
    </location>
</feature>
<evidence type="ECO:0000256" key="12">
    <source>
        <dbReference type="ARBA" id="ARBA00023157"/>
    </source>
</evidence>
<comment type="caution">
    <text evidence="26">The sequence shown here is derived from an EMBL/GenBank/DDBJ whole genome shotgun (WGS) entry which is preliminary data.</text>
</comment>
<comment type="function">
    <text evidence="20">Mediates the voltage-dependent sodium ion permeability of excitable membranes. Assuming opened or closed conformations in response to the voltage difference across the membrane, the protein forms a sodium-selective channel through which Na(+) ions may pass in accordance with their electrochemical gradient.</text>
</comment>
<keyword evidence="15 20" id="KW-0407">Ion channel</keyword>